<feature type="region of interest" description="Disordered" evidence="1">
    <location>
        <begin position="1"/>
        <end position="35"/>
    </location>
</feature>
<dbReference type="Proteomes" id="UP000887565">
    <property type="component" value="Unplaced"/>
</dbReference>
<feature type="compositionally biased region" description="Polar residues" evidence="1">
    <location>
        <begin position="121"/>
        <end position="134"/>
    </location>
</feature>
<evidence type="ECO:0000313" key="2">
    <source>
        <dbReference type="Proteomes" id="UP000887565"/>
    </source>
</evidence>
<evidence type="ECO:0000313" key="3">
    <source>
        <dbReference type="WBParaSite" id="nRc.2.0.1.t02333-RA"/>
    </source>
</evidence>
<accession>A0A915HK32</accession>
<dbReference type="AlphaFoldDB" id="A0A915HK32"/>
<feature type="compositionally biased region" description="Low complexity" evidence="1">
    <location>
        <begin position="154"/>
        <end position="165"/>
    </location>
</feature>
<name>A0A915HK32_ROMCU</name>
<proteinExistence type="predicted"/>
<evidence type="ECO:0000256" key="1">
    <source>
        <dbReference type="SAM" id="MobiDB-lite"/>
    </source>
</evidence>
<feature type="region of interest" description="Disordered" evidence="1">
    <location>
        <begin position="121"/>
        <end position="165"/>
    </location>
</feature>
<sequence length="177" mass="19341">MLKYQVRTLGRKNDLTSDKKQRRSSTNQNASSSSYYSNSLRDVFENERSMINGGRNFSRAKIAEIDNENDHHPTTNLHIKNANHNLSRSISTASSSTNSSLNSSLTVDDESLDVFSSSASSINGQSWRHSSDQPTKFLGVSHGGRSLVNGRGRSTSVSSLSSSTSTNSEASVEWGYV</sequence>
<reference evidence="3" key="1">
    <citation type="submission" date="2022-11" db="UniProtKB">
        <authorList>
            <consortium name="WormBaseParasite"/>
        </authorList>
    </citation>
    <scope>IDENTIFICATION</scope>
</reference>
<dbReference type="WBParaSite" id="nRc.2.0.1.t02333-RA">
    <property type="protein sequence ID" value="nRc.2.0.1.t02333-RA"/>
    <property type="gene ID" value="nRc.2.0.1.g02333"/>
</dbReference>
<feature type="compositionally biased region" description="Low complexity" evidence="1">
    <location>
        <begin position="24"/>
        <end position="35"/>
    </location>
</feature>
<keyword evidence="2" id="KW-1185">Reference proteome</keyword>
<organism evidence="2 3">
    <name type="scientific">Romanomermis culicivorax</name>
    <name type="common">Nematode worm</name>
    <dbReference type="NCBI Taxonomy" id="13658"/>
    <lineage>
        <taxon>Eukaryota</taxon>
        <taxon>Metazoa</taxon>
        <taxon>Ecdysozoa</taxon>
        <taxon>Nematoda</taxon>
        <taxon>Enoplea</taxon>
        <taxon>Dorylaimia</taxon>
        <taxon>Mermithida</taxon>
        <taxon>Mermithoidea</taxon>
        <taxon>Mermithidae</taxon>
        <taxon>Romanomermis</taxon>
    </lineage>
</organism>
<protein>
    <submittedName>
        <fullName evidence="3">Uncharacterized protein</fullName>
    </submittedName>
</protein>